<dbReference type="AlphaFoldDB" id="A0A3S2TIP9"/>
<organism evidence="1 2">
    <name type="scientific">Rubrivivax albus</name>
    <dbReference type="NCBI Taxonomy" id="2499835"/>
    <lineage>
        <taxon>Bacteria</taxon>
        <taxon>Pseudomonadati</taxon>
        <taxon>Pseudomonadota</taxon>
        <taxon>Betaproteobacteria</taxon>
        <taxon>Burkholderiales</taxon>
        <taxon>Sphaerotilaceae</taxon>
        <taxon>Rubrivivax</taxon>
    </lineage>
</organism>
<accession>A0A3S2TIP9</accession>
<evidence type="ECO:0000313" key="2">
    <source>
        <dbReference type="Proteomes" id="UP000288178"/>
    </source>
</evidence>
<evidence type="ECO:0000313" key="1">
    <source>
        <dbReference type="EMBL" id="RVT47672.1"/>
    </source>
</evidence>
<proteinExistence type="predicted"/>
<dbReference type="SUPFAM" id="SSF46785">
    <property type="entry name" value="Winged helix' DNA-binding domain"/>
    <property type="match status" value="1"/>
</dbReference>
<dbReference type="Pfam" id="PF25212">
    <property type="entry name" value="HVO_A0114"/>
    <property type="match status" value="1"/>
</dbReference>
<dbReference type="InterPro" id="IPR036390">
    <property type="entry name" value="WH_DNA-bd_sf"/>
</dbReference>
<sequence>MKTLNIGIASYEEMKARTLAIAKGELKPKPDDPQVWFPSPESFAKVLSNKNRSLLQVIHQERPESILALSTATGRTTGNLSRTLRTMERYGLVRLHRGPRGMVRPEVPFRNVRLKVELAHG</sequence>
<dbReference type="Proteomes" id="UP000288178">
    <property type="component" value="Unassembled WGS sequence"/>
</dbReference>
<protein>
    <submittedName>
        <fullName evidence="1">Transcriptional regulator</fullName>
    </submittedName>
</protein>
<dbReference type="OrthoDB" id="8449527at2"/>
<keyword evidence="2" id="KW-1185">Reference proteome</keyword>
<dbReference type="InterPro" id="IPR036388">
    <property type="entry name" value="WH-like_DNA-bd_sf"/>
</dbReference>
<dbReference type="EMBL" id="SACT01000014">
    <property type="protein sequence ID" value="RVT47672.1"/>
    <property type="molecule type" value="Genomic_DNA"/>
</dbReference>
<dbReference type="Gene3D" id="1.10.10.10">
    <property type="entry name" value="Winged helix-like DNA-binding domain superfamily/Winged helix DNA-binding domain"/>
    <property type="match status" value="1"/>
</dbReference>
<comment type="caution">
    <text evidence="1">The sequence shown here is derived from an EMBL/GenBank/DDBJ whole genome shotgun (WGS) entry which is preliminary data.</text>
</comment>
<name>A0A3S2TIP9_9BURK</name>
<dbReference type="RefSeq" id="WP_128201475.1">
    <property type="nucleotide sequence ID" value="NZ_SACT01000014.1"/>
</dbReference>
<gene>
    <name evidence="1" type="ORF">ENE75_23930</name>
</gene>
<reference evidence="1 2" key="1">
    <citation type="submission" date="2019-01" db="EMBL/GenBank/DDBJ databases">
        <authorList>
            <person name="Chen W.-M."/>
        </authorList>
    </citation>
    <scope>NUCLEOTIDE SEQUENCE [LARGE SCALE GENOMIC DNA]</scope>
    <source>
        <strain evidence="1 2">ICH-3</strain>
    </source>
</reference>